<evidence type="ECO:0000256" key="12">
    <source>
        <dbReference type="SAM" id="MobiDB-lite"/>
    </source>
</evidence>
<name>A0A8T0BNH1_SILME</name>
<comment type="catalytic activity">
    <reaction evidence="8">
        <text>L-threonyl-[protein] + ATP = O-phospho-L-threonyl-[protein] + ADP + H(+)</text>
        <dbReference type="Rhea" id="RHEA:46608"/>
        <dbReference type="Rhea" id="RHEA-COMP:11060"/>
        <dbReference type="Rhea" id="RHEA-COMP:11605"/>
        <dbReference type="ChEBI" id="CHEBI:15378"/>
        <dbReference type="ChEBI" id="CHEBI:30013"/>
        <dbReference type="ChEBI" id="CHEBI:30616"/>
        <dbReference type="ChEBI" id="CHEBI:61977"/>
        <dbReference type="ChEBI" id="CHEBI:456216"/>
        <dbReference type="EC" id="2.7.11.1"/>
    </reaction>
</comment>
<dbReference type="Gene3D" id="3.30.200.20">
    <property type="entry name" value="Phosphorylase Kinase, domain 1"/>
    <property type="match status" value="1"/>
</dbReference>
<accession>A0A8T0BNH1</accession>
<feature type="region of interest" description="Disordered" evidence="12">
    <location>
        <begin position="117"/>
        <end position="151"/>
    </location>
</feature>
<sequence length="499" mass="57528">MLPWIPDVFSLLDNDICWMRYFGQEGNKTENKAPSAVMFHKKFVYISHHTGCWNIKDRAHDQPKSTSRGKRKSDDLPNENEPHQKRQKTQITEKKTKLVLYINHHTGCCKIKKRAYDQLKSSSRGKRKSTNSTNENESHQKRQKTQLIEEKTDVSNKTKLVLYINQHTRCWNIKQRAYDQPTTSGKRKSTNLPTVNEPQQKRQKTQTIEEKTDVSNTTKLPPKRLGIAHLLEVYETKELLGKGGFGSVYAGVRKADGLPVAIKYISKRKAPEKLEIPGHGFLPTEVALMSIVNTEPYCLNILRILEWYEEPKCYYIVLERPEPCENLHQFCSRYGSCLPETVARLVMVQLIDALKHCKSRGILHRDVKPENIMVQTDTLNVKLIDFGCGDLIKDTYKEFTGTLIYAPPEWFKKKKYLAEPATVWSVGVTLYRLVCGSLPFNTRKEVKHGHVCFSRSHSEECMHLIRWCLCTKPAGRPSLEQIEHHPWFHLKGSAVQTTG</sequence>
<evidence type="ECO:0000256" key="7">
    <source>
        <dbReference type="ARBA" id="ARBA00022840"/>
    </source>
</evidence>
<feature type="compositionally biased region" description="Polar residues" evidence="12">
    <location>
        <begin position="180"/>
        <end position="198"/>
    </location>
</feature>
<dbReference type="InterPro" id="IPR051138">
    <property type="entry name" value="PIM_Ser/Thr_kinase"/>
</dbReference>
<dbReference type="SMART" id="SM00220">
    <property type="entry name" value="S_TKc"/>
    <property type="match status" value="1"/>
</dbReference>
<dbReference type="GO" id="GO:0007346">
    <property type="term" value="P:regulation of mitotic cell cycle"/>
    <property type="evidence" value="ECO:0007669"/>
    <property type="project" value="TreeGrafter"/>
</dbReference>
<dbReference type="GO" id="GO:0005524">
    <property type="term" value="F:ATP binding"/>
    <property type="evidence" value="ECO:0007669"/>
    <property type="project" value="UniProtKB-UniRule"/>
</dbReference>
<dbReference type="InterPro" id="IPR017441">
    <property type="entry name" value="Protein_kinase_ATP_BS"/>
</dbReference>
<keyword evidence="15" id="KW-1185">Reference proteome</keyword>
<evidence type="ECO:0000256" key="11">
    <source>
        <dbReference type="RuleBase" id="RU000304"/>
    </source>
</evidence>
<dbReference type="GO" id="GO:0005737">
    <property type="term" value="C:cytoplasm"/>
    <property type="evidence" value="ECO:0007669"/>
    <property type="project" value="TreeGrafter"/>
</dbReference>
<proteinExistence type="inferred from homology"/>
<evidence type="ECO:0000256" key="5">
    <source>
        <dbReference type="ARBA" id="ARBA00022741"/>
    </source>
</evidence>
<dbReference type="PROSITE" id="PS50011">
    <property type="entry name" value="PROTEIN_KINASE_DOM"/>
    <property type="match status" value="1"/>
</dbReference>
<dbReference type="Proteomes" id="UP000606274">
    <property type="component" value="Unassembled WGS sequence"/>
</dbReference>
<evidence type="ECO:0000256" key="1">
    <source>
        <dbReference type="ARBA" id="ARBA00005505"/>
    </source>
</evidence>
<protein>
    <recommendedName>
        <fullName evidence="2">non-specific serine/threonine protein kinase</fullName>
        <ecNumber evidence="2">2.7.11.1</ecNumber>
    </recommendedName>
</protein>
<dbReference type="InterPro" id="IPR011009">
    <property type="entry name" value="Kinase-like_dom_sf"/>
</dbReference>
<dbReference type="PANTHER" id="PTHR22984">
    <property type="entry name" value="SERINE/THREONINE-PROTEIN KINASE PIM"/>
    <property type="match status" value="1"/>
</dbReference>
<comment type="caution">
    <text evidence="14">The sequence shown here is derived from an EMBL/GenBank/DDBJ whole genome shotgun (WGS) entry which is preliminary data.</text>
</comment>
<evidence type="ECO:0000256" key="4">
    <source>
        <dbReference type="ARBA" id="ARBA00022679"/>
    </source>
</evidence>
<keyword evidence="3 11" id="KW-0723">Serine/threonine-protein kinase</keyword>
<dbReference type="PANTHER" id="PTHR22984:SF11">
    <property type="entry name" value="AURORA KINASE-RELATED"/>
    <property type="match status" value="1"/>
</dbReference>
<dbReference type="GO" id="GO:0004674">
    <property type="term" value="F:protein serine/threonine kinase activity"/>
    <property type="evidence" value="ECO:0007669"/>
    <property type="project" value="UniProtKB-KW"/>
</dbReference>
<dbReference type="InterPro" id="IPR000719">
    <property type="entry name" value="Prot_kinase_dom"/>
</dbReference>
<feature type="region of interest" description="Disordered" evidence="12">
    <location>
        <begin position="56"/>
        <end position="92"/>
    </location>
</feature>
<dbReference type="AlphaFoldDB" id="A0A8T0BNH1"/>
<feature type="compositionally biased region" description="Basic and acidic residues" evidence="12">
    <location>
        <begin position="72"/>
        <end position="84"/>
    </location>
</feature>
<evidence type="ECO:0000256" key="8">
    <source>
        <dbReference type="ARBA" id="ARBA00047899"/>
    </source>
</evidence>
<dbReference type="GO" id="GO:0043066">
    <property type="term" value="P:negative regulation of apoptotic process"/>
    <property type="evidence" value="ECO:0007669"/>
    <property type="project" value="TreeGrafter"/>
</dbReference>
<evidence type="ECO:0000256" key="3">
    <source>
        <dbReference type="ARBA" id="ARBA00022527"/>
    </source>
</evidence>
<evidence type="ECO:0000256" key="10">
    <source>
        <dbReference type="PROSITE-ProRule" id="PRU10141"/>
    </source>
</evidence>
<dbReference type="EMBL" id="JABFDY010000004">
    <property type="protein sequence ID" value="KAF7708832.1"/>
    <property type="molecule type" value="Genomic_DNA"/>
</dbReference>
<keyword evidence="6" id="KW-0418">Kinase</keyword>
<dbReference type="PROSITE" id="PS00107">
    <property type="entry name" value="PROTEIN_KINASE_ATP"/>
    <property type="match status" value="1"/>
</dbReference>
<gene>
    <name evidence="14" type="ORF">HF521_017889</name>
</gene>
<evidence type="ECO:0000256" key="2">
    <source>
        <dbReference type="ARBA" id="ARBA00012513"/>
    </source>
</evidence>
<keyword evidence="7 10" id="KW-0067">ATP-binding</keyword>
<evidence type="ECO:0000259" key="13">
    <source>
        <dbReference type="PROSITE" id="PS50011"/>
    </source>
</evidence>
<keyword evidence="5 10" id="KW-0547">Nucleotide-binding</keyword>
<evidence type="ECO:0000256" key="9">
    <source>
        <dbReference type="ARBA" id="ARBA00048679"/>
    </source>
</evidence>
<organism evidence="14 15">
    <name type="scientific">Silurus meridionalis</name>
    <name type="common">Southern catfish</name>
    <name type="synonym">Silurus soldatovi meridionalis</name>
    <dbReference type="NCBI Taxonomy" id="175797"/>
    <lineage>
        <taxon>Eukaryota</taxon>
        <taxon>Metazoa</taxon>
        <taxon>Chordata</taxon>
        <taxon>Craniata</taxon>
        <taxon>Vertebrata</taxon>
        <taxon>Euteleostomi</taxon>
        <taxon>Actinopterygii</taxon>
        <taxon>Neopterygii</taxon>
        <taxon>Teleostei</taxon>
        <taxon>Ostariophysi</taxon>
        <taxon>Siluriformes</taxon>
        <taxon>Siluridae</taxon>
        <taxon>Silurus</taxon>
    </lineage>
</organism>
<dbReference type="Pfam" id="PF00069">
    <property type="entry name" value="Pkinase"/>
    <property type="match status" value="1"/>
</dbReference>
<dbReference type="PROSITE" id="PS00108">
    <property type="entry name" value="PROTEIN_KINASE_ST"/>
    <property type="match status" value="1"/>
</dbReference>
<keyword evidence="4" id="KW-0808">Transferase</keyword>
<dbReference type="SUPFAM" id="SSF56112">
    <property type="entry name" value="Protein kinase-like (PK-like)"/>
    <property type="match status" value="1"/>
</dbReference>
<dbReference type="Gene3D" id="1.10.510.10">
    <property type="entry name" value="Transferase(Phosphotransferase) domain 1"/>
    <property type="match status" value="1"/>
</dbReference>
<dbReference type="EC" id="2.7.11.1" evidence="2"/>
<comment type="similarity">
    <text evidence="1">Belongs to the protein kinase superfamily. CAMK Ser/Thr protein kinase family. PIM subfamily.</text>
</comment>
<feature type="domain" description="Protein kinase" evidence="13">
    <location>
        <begin position="234"/>
        <end position="488"/>
    </location>
</feature>
<evidence type="ECO:0000313" key="15">
    <source>
        <dbReference type="Proteomes" id="UP000606274"/>
    </source>
</evidence>
<dbReference type="InterPro" id="IPR008271">
    <property type="entry name" value="Ser/Thr_kinase_AS"/>
</dbReference>
<evidence type="ECO:0000313" key="14">
    <source>
        <dbReference type="EMBL" id="KAF7708832.1"/>
    </source>
</evidence>
<feature type="binding site" evidence="10">
    <location>
        <position position="263"/>
    </location>
    <ligand>
        <name>ATP</name>
        <dbReference type="ChEBI" id="CHEBI:30616"/>
    </ligand>
</feature>
<evidence type="ECO:0000256" key="6">
    <source>
        <dbReference type="ARBA" id="ARBA00022777"/>
    </source>
</evidence>
<reference evidence="14" key="1">
    <citation type="submission" date="2020-08" db="EMBL/GenBank/DDBJ databases">
        <title>Chromosome-level assembly of Southern catfish (Silurus meridionalis) provides insights into visual adaptation to the nocturnal and benthic lifestyles.</title>
        <authorList>
            <person name="Zhang Y."/>
            <person name="Wang D."/>
            <person name="Peng Z."/>
        </authorList>
    </citation>
    <scope>NUCLEOTIDE SEQUENCE</scope>
    <source>
        <strain evidence="14">SWU-2019-XX</strain>
        <tissue evidence="14">Muscle</tissue>
    </source>
</reference>
<comment type="catalytic activity">
    <reaction evidence="9">
        <text>L-seryl-[protein] + ATP = O-phospho-L-seryl-[protein] + ADP + H(+)</text>
        <dbReference type="Rhea" id="RHEA:17989"/>
        <dbReference type="Rhea" id="RHEA-COMP:9863"/>
        <dbReference type="Rhea" id="RHEA-COMP:11604"/>
        <dbReference type="ChEBI" id="CHEBI:15378"/>
        <dbReference type="ChEBI" id="CHEBI:29999"/>
        <dbReference type="ChEBI" id="CHEBI:30616"/>
        <dbReference type="ChEBI" id="CHEBI:83421"/>
        <dbReference type="ChEBI" id="CHEBI:456216"/>
        <dbReference type="EC" id="2.7.11.1"/>
    </reaction>
</comment>
<feature type="region of interest" description="Disordered" evidence="12">
    <location>
        <begin position="178"/>
        <end position="219"/>
    </location>
</feature>